<sequence>MYCLNTFSKLCIKRYVSDQRGSVAIFFAIALPAALVIGLGAIELMNLTKDRSRLQDMADATALNAASQMRLAANDQLLSRAAAFAIASDSGLTARMDAPAVKFIHERGIPRGIEVALTARRQSFFGNLLPPGGFVIRAVARAQQLGRTPLCVLGTSASRSNVLNLPSGSIIARACMVYSNKDISLGVGSLIDAAAVQAAGAISGANVANSGTGATPLEDPLNGMFISSNPGACQHSGGVKVDKVGQSVQVDPGIHCRHFDIENGTLFFRPGVHHLKSGQLQLKKGAKIEGENVTLVIWKNLEVKFDDGQVPLLSLTGSQGGAGEAGHWAGFALAIDPARGGDMSLNFREIRKLEGVVYAPTTRLIVPGGIDPAEVTPWTVIVAQDLRVEGGRRLQINADYASSAVPVPDGVGNKADGGAPVQLTH</sequence>
<proteinExistence type="predicted"/>
<accession>A0A7W9CGG8</accession>
<evidence type="ECO:0000313" key="4">
    <source>
        <dbReference type="Proteomes" id="UP000545037"/>
    </source>
</evidence>
<protein>
    <recommendedName>
        <fullName evidence="2">Putative Flp pilus-assembly TadG-like N-terminal domain-containing protein</fullName>
    </recommendedName>
</protein>
<comment type="caution">
    <text evidence="3">The sequence shown here is derived from an EMBL/GenBank/DDBJ whole genome shotgun (WGS) entry which is preliminary data.</text>
</comment>
<dbReference type="Proteomes" id="UP000545037">
    <property type="component" value="Unassembled WGS sequence"/>
</dbReference>
<evidence type="ECO:0000259" key="2">
    <source>
        <dbReference type="Pfam" id="PF13400"/>
    </source>
</evidence>
<dbReference type="EMBL" id="JACHOR010000001">
    <property type="protein sequence ID" value="MBB5745190.1"/>
    <property type="molecule type" value="Genomic_DNA"/>
</dbReference>
<keyword evidence="4" id="KW-1185">Reference proteome</keyword>
<evidence type="ECO:0000313" key="3">
    <source>
        <dbReference type="EMBL" id="MBB5745190.1"/>
    </source>
</evidence>
<dbReference type="InterPro" id="IPR028087">
    <property type="entry name" value="Tad_N"/>
</dbReference>
<feature type="domain" description="Putative Flp pilus-assembly TadG-like N-terminal" evidence="2">
    <location>
        <begin position="21"/>
        <end position="67"/>
    </location>
</feature>
<keyword evidence="1" id="KW-0472">Membrane</keyword>
<organism evidence="3 4">
    <name type="scientific">Brevundimonas variabilis</name>
    <dbReference type="NCBI Taxonomy" id="74312"/>
    <lineage>
        <taxon>Bacteria</taxon>
        <taxon>Pseudomonadati</taxon>
        <taxon>Pseudomonadota</taxon>
        <taxon>Alphaproteobacteria</taxon>
        <taxon>Caulobacterales</taxon>
        <taxon>Caulobacteraceae</taxon>
        <taxon>Brevundimonas</taxon>
    </lineage>
</organism>
<dbReference type="RefSeq" id="WP_183212105.1">
    <property type="nucleotide sequence ID" value="NZ_JACHOR010000001.1"/>
</dbReference>
<gene>
    <name evidence="3" type="ORF">GGR13_000762</name>
</gene>
<dbReference type="AlphaFoldDB" id="A0A7W9CGG8"/>
<name>A0A7W9CGG8_9CAUL</name>
<dbReference type="Pfam" id="PF13400">
    <property type="entry name" value="Tad"/>
    <property type="match status" value="1"/>
</dbReference>
<keyword evidence="1" id="KW-1133">Transmembrane helix</keyword>
<reference evidence="3 4" key="1">
    <citation type="submission" date="2020-08" db="EMBL/GenBank/DDBJ databases">
        <title>Genomic Encyclopedia of Type Strains, Phase IV (KMG-IV): sequencing the most valuable type-strain genomes for metagenomic binning, comparative biology and taxonomic classification.</title>
        <authorList>
            <person name="Goeker M."/>
        </authorList>
    </citation>
    <scope>NUCLEOTIDE SEQUENCE [LARGE SCALE GENOMIC DNA]</scope>
    <source>
        <strain evidence="3 4">DSM 4737</strain>
    </source>
</reference>
<evidence type="ECO:0000256" key="1">
    <source>
        <dbReference type="SAM" id="Phobius"/>
    </source>
</evidence>
<keyword evidence="1" id="KW-0812">Transmembrane</keyword>
<feature type="transmembrane region" description="Helical" evidence="1">
    <location>
        <begin position="23"/>
        <end position="45"/>
    </location>
</feature>